<dbReference type="SMART" id="SM00871">
    <property type="entry name" value="AraC_E_bind"/>
    <property type="match status" value="1"/>
</dbReference>
<dbReference type="Gene3D" id="1.10.10.60">
    <property type="entry name" value="Homeodomain-like"/>
    <property type="match status" value="2"/>
</dbReference>
<dbReference type="Gene3D" id="3.20.80.10">
    <property type="entry name" value="Regulatory factor, effector binding domain"/>
    <property type="match status" value="1"/>
</dbReference>
<reference evidence="5 6" key="2">
    <citation type="journal article" date="2010" name="Stand. Genomic Sci.">
        <title>Complete genome sequence of Sebaldella termitidis type strain (NCTC 11300).</title>
        <authorList>
            <person name="Harmon-Smith M."/>
            <person name="Celia L."/>
            <person name="Chertkov O."/>
            <person name="Lapidus A."/>
            <person name="Copeland A."/>
            <person name="Glavina Del Rio T."/>
            <person name="Nolan M."/>
            <person name="Lucas S."/>
            <person name="Tice H."/>
            <person name="Cheng J.F."/>
            <person name="Han C."/>
            <person name="Detter J.C."/>
            <person name="Bruce D."/>
            <person name="Goodwin L."/>
            <person name="Pitluck S."/>
            <person name="Pati A."/>
            <person name="Liolios K."/>
            <person name="Ivanova N."/>
            <person name="Mavromatis K."/>
            <person name="Mikhailova N."/>
            <person name="Chen A."/>
            <person name="Palaniappan K."/>
            <person name="Land M."/>
            <person name="Hauser L."/>
            <person name="Chang Y.J."/>
            <person name="Jeffries C.D."/>
            <person name="Brettin T."/>
            <person name="Goker M."/>
            <person name="Beck B."/>
            <person name="Bristow J."/>
            <person name="Eisen J.A."/>
            <person name="Markowitz V."/>
            <person name="Hugenholtz P."/>
            <person name="Kyrpides N.C."/>
            <person name="Klenk H.P."/>
            <person name="Chen F."/>
        </authorList>
    </citation>
    <scope>NUCLEOTIDE SEQUENCE [LARGE SCALE GENOMIC DNA]</scope>
    <source>
        <strain evidence="6">ATCC 33386 / NCTC 11300</strain>
    </source>
</reference>
<proteinExistence type="predicted"/>
<dbReference type="PROSITE" id="PS01124">
    <property type="entry name" value="HTH_ARAC_FAMILY_2"/>
    <property type="match status" value="1"/>
</dbReference>
<dbReference type="EMBL" id="CP001739">
    <property type="protein sequence ID" value="ACZ10680.1"/>
    <property type="molecule type" value="Genomic_DNA"/>
</dbReference>
<dbReference type="InterPro" id="IPR018062">
    <property type="entry name" value="HTH_AraC-typ_CS"/>
</dbReference>
<dbReference type="GO" id="GO:0003700">
    <property type="term" value="F:DNA-binding transcription factor activity"/>
    <property type="evidence" value="ECO:0007669"/>
    <property type="project" value="InterPro"/>
</dbReference>
<dbReference type="SUPFAM" id="SSF55136">
    <property type="entry name" value="Probable bacterial effector-binding domain"/>
    <property type="match status" value="1"/>
</dbReference>
<feature type="domain" description="HTH araC/xylS-type" evidence="4">
    <location>
        <begin position="8"/>
        <end position="106"/>
    </location>
</feature>
<keyword evidence="2" id="KW-0238">DNA-binding</keyword>
<name>D1AG54_SEBTE</name>
<protein>
    <submittedName>
        <fullName evidence="5">Transcriptional regulator, AraC family</fullName>
    </submittedName>
</protein>
<dbReference type="InterPro" id="IPR010499">
    <property type="entry name" value="AraC_E-bd"/>
</dbReference>
<dbReference type="SUPFAM" id="SSF46689">
    <property type="entry name" value="Homeodomain-like"/>
    <property type="match status" value="2"/>
</dbReference>
<dbReference type="InterPro" id="IPR011256">
    <property type="entry name" value="Reg_factor_effector_dom_sf"/>
</dbReference>
<dbReference type="InterPro" id="IPR009057">
    <property type="entry name" value="Homeodomain-like_sf"/>
</dbReference>
<keyword evidence="1" id="KW-0805">Transcription regulation</keyword>
<evidence type="ECO:0000256" key="1">
    <source>
        <dbReference type="ARBA" id="ARBA00023015"/>
    </source>
</evidence>
<dbReference type="eggNOG" id="COG3708">
    <property type="taxonomic scope" value="Bacteria"/>
</dbReference>
<dbReference type="InterPro" id="IPR018060">
    <property type="entry name" value="HTH_AraC"/>
</dbReference>
<organism evidence="5 6">
    <name type="scientific">Sebaldella termitidis (strain ATCC 33386 / NCTC 11300)</name>
    <dbReference type="NCBI Taxonomy" id="526218"/>
    <lineage>
        <taxon>Bacteria</taxon>
        <taxon>Fusobacteriati</taxon>
        <taxon>Fusobacteriota</taxon>
        <taxon>Fusobacteriia</taxon>
        <taxon>Fusobacteriales</taxon>
        <taxon>Leptotrichiaceae</taxon>
        <taxon>Sebaldella</taxon>
    </lineage>
</organism>
<dbReference type="AlphaFoldDB" id="D1AG54"/>
<evidence type="ECO:0000259" key="4">
    <source>
        <dbReference type="PROSITE" id="PS01124"/>
    </source>
</evidence>
<keyword evidence="6" id="KW-1185">Reference proteome</keyword>
<dbReference type="KEGG" id="str:Sterm_3846"/>
<accession>D1AG54</accession>
<dbReference type="eggNOG" id="COG2207">
    <property type="taxonomic scope" value="Bacteria"/>
</dbReference>
<dbReference type="PROSITE" id="PS00041">
    <property type="entry name" value="HTH_ARAC_FAMILY_1"/>
    <property type="match status" value="1"/>
</dbReference>
<dbReference type="PANTHER" id="PTHR47504">
    <property type="entry name" value="RIGHT ORIGIN-BINDING PROTEIN"/>
    <property type="match status" value="1"/>
</dbReference>
<evidence type="ECO:0000256" key="2">
    <source>
        <dbReference type="ARBA" id="ARBA00023125"/>
    </source>
</evidence>
<sequence>MEWLKRLNKAIDYIEDNLCGTVSIEEAARIACCSVYHFQRMFSYISEVPLAEYIRRRRMTAAAFEIQSSNIKIIDIAFKYGYESPTSFNRAFQSIHGISPVNARLKGTMLKAYPRMSFSVTIKGNSVINYRIEKKEAFRITGLRMNLETDMENNFKNVPVFWTDTKKSEIFPELCKLITPDFPKILGVTVYENKENFYYYIAVKSNETLENTFEYTVPAATWVIFDSTGAAPESIQKIYRQFYTEWLPTSGYEYGKAPEIEVYTDDDIKSHTYRSELWFPLKKEENN</sequence>
<dbReference type="Pfam" id="PF14526">
    <property type="entry name" value="Cass2"/>
    <property type="match status" value="1"/>
</dbReference>
<dbReference type="InterPro" id="IPR029441">
    <property type="entry name" value="Cass2"/>
</dbReference>
<evidence type="ECO:0000313" key="5">
    <source>
        <dbReference type="EMBL" id="ACZ10680.1"/>
    </source>
</evidence>
<dbReference type="SMART" id="SM00342">
    <property type="entry name" value="HTH_ARAC"/>
    <property type="match status" value="1"/>
</dbReference>
<gene>
    <name evidence="5" type="ordered locus">Sterm_3846</name>
</gene>
<keyword evidence="3" id="KW-0804">Transcription</keyword>
<dbReference type="PANTHER" id="PTHR47504:SF5">
    <property type="entry name" value="RIGHT ORIGIN-BINDING PROTEIN"/>
    <property type="match status" value="1"/>
</dbReference>
<dbReference type="InterPro" id="IPR050959">
    <property type="entry name" value="MarA-like"/>
</dbReference>
<dbReference type="HOGENOM" id="CLU_000445_81_1_0"/>
<dbReference type="Pfam" id="PF12833">
    <property type="entry name" value="HTH_18"/>
    <property type="match status" value="1"/>
</dbReference>
<reference evidence="6" key="1">
    <citation type="submission" date="2009-09" db="EMBL/GenBank/DDBJ databases">
        <title>The complete chromosome of Sebaldella termitidis ATCC 33386.</title>
        <authorList>
            <consortium name="US DOE Joint Genome Institute (JGI-PGF)"/>
            <person name="Lucas S."/>
            <person name="Copeland A."/>
            <person name="Lapidus A."/>
            <person name="Glavina del Rio T."/>
            <person name="Dalin E."/>
            <person name="Tice H."/>
            <person name="Bruce D."/>
            <person name="Goodwin L."/>
            <person name="Pitluck S."/>
            <person name="Kyrpides N."/>
            <person name="Mavromatis K."/>
            <person name="Ivanova N."/>
            <person name="Mikhailova N."/>
            <person name="Sims D."/>
            <person name="Meincke L."/>
            <person name="Brettin T."/>
            <person name="Detter J.C."/>
            <person name="Han C."/>
            <person name="Larimer F."/>
            <person name="Land M."/>
            <person name="Hauser L."/>
            <person name="Markowitz V."/>
            <person name="Cheng J.F."/>
            <person name="Hugenholtz P."/>
            <person name="Woyke T."/>
            <person name="Wu D."/>
            <person name="Eisen J.A."/>
        </authorList>
    </citation>
    <scope>NUCLEOTIDE SEQUENCE [LARGE SCALE GENOMIC DNA]</scope>
    <source>
        <strain evidence="6">ATCC 33386 / NCTC 11300</strain>
    </source>
</reference>
<evidence type="ECO:0000313" key="6">
    <source>
        <dbReference type="Proteomes" id="UP000000845"/>
    </source>
</evidence>
<dbReference type="RefSeq" id="WP_012863260.1">
    <property type="nucleotide sequence ID" value="NC_013517.1"/>
</dbReference>
<dbReference type="GO" id="GO:0043565">
    <property type="term" value="F:sequence-specific DNA binding"/>
    <property type="evidence" value="ECO:0007669"/>
    <property type="project" value="InterPro"/>
</dbReference>
<evidence type="ECO:0000256" key="3">
    <source>
        <dbReference type="ARBA" id="ARBA00023163"/>
    </source>
</evidence>
<dbReference type="STRING" id="526218.Sterm_3846"/>
<dbReference type="Proteomes" id="UP000000845">
    <property type="component" value="Chromosome"/>
</dbReference>